<dbReference type="FunFam" id="3.20.20.210:FF:000006">
    <property type="entry name" value="Uroporphyrinogen decarboxylase"/>
    <property type="match status" value="1"/>
</dbReference>
<feature type="binding site" evidence="8">
    <location>
        <position position="323"/>
    </location>
    <ligand>
        <name>substrate</name>
    </ligand>
</feature>
<comment type="caution">
    <text evidence="13">The sequence shown here is derived from an EMBL/GenBank/DDBJ whole genome shotgun (WGS) entry which is preliminary data.</text>
</comment>
<protein>
    <recommendedName>
        <fullName evidence="4 8">Uroporphyrinogen decarboxylase</fullName>
        <shortName evidence="8">UPD</shortName>
        <shortName evidence="8">URO-D</shortName>
        <ecNumber evidence="4 8">4.1.1.37</ecNumber>
    </recommendedName>
</protein>
<dbReference type="NCBIfam" id="TIGR01464">
    <property type="entry name" value="hemE"/>
    <property type="match status" value="1"/>
</dbReference>
<dbReference type="Gene3D" id="3.20.20.210">
    <property type="match status" value="1"/>
</dbReference>
<evidence type="ECO:0000256" key="2">
    <source>
        <dbReference type="ARBA" id="ARBA00009935"/>
    </source>
</evidence>
<comment type="subunit">
    <text evidence="3 8">Homodimer.</text>
</comment>
<feature type="binding site" evidence="8">
    <location>
        <begin position="26"/>
        <end position="30"/>
    </location>
    <ligand>
        <name>substrate</name>
    </ligand>
</feature>
<feature type="domain" description="Uroporphyrinogen decarboxylase (URO-D)" evidence="11">
    <location>
        <begin position="21"/>
        <end position="30"/>
    </location>
</feature>
<proteinExistence type="inferred from homology"/>
<dbReference type="PANTHER" id="PTHR21091">
    <property type="entry name" value="METHYLTETRAHYDROFOLATE:HOMOCYSTEINE METHYLTRANSFERASE RELATED"/>
    <property type="match status" value="1"/>
</dbReference>
<sequence>MADSLPLLLRAAKGERVERPPVWMMRQAGRYMKVYRDLRDRHPSFRERSENPELSFEISMQPYHAFKPDGVILFSDILTPLPGMGINFDIVESKGPVIHDPVRSAEQIDALIDLNPGESMTFVGQVLAALRQAVGNEAAVLGFVGAPWTLAAYVVEGMSSRNYAVIKAMAFREPALLHRLLSHFARSIASYVCYQIDSGAQVVQLFDSWAGQLSPQDYDSFAAPYQKMVVEQVKASHPDTPLILYISGSAGVLERMGDTGVDIVSLDWTVDMADGISRLPGHVGVQGNVDPGLLFGAPEAIRARVADCVHKASGRSHILNLGHGILPGTPEDNARVFFEAGKLAGAQVLAA</sequence>
<dbReference type="InterPro" id="IPR038071">
    <property type="entry name" value="UROD/MetE-like_sf"/>
</dbReference>
<dbReference type="GO" id="GO:0006782">
    <property type="term" value="P:protoporphyrinogen IX biosynthetic process"/>
    <property type="evidence" value="ECO:0007669"/>
    <property type="project" value="UniProtKB-UniRule"/>
</dbReference>
<name>A0A524RQN8_9CHRO</name>
<evidence type="ECO:0000256" key="9">
    <source>
        <dbReference type="RuleBase" id="RU000554"/>
    </source>
</evidence>
<evidence type="ECO:0000313" key="13">
    <source>
        <dbReference type="EMBL" id="TGG94833.1"/>
    </source>
</evidence>
<dbReference type="CDD" id="cd00717">
    <property type="entry name" value="URO-D"/>
    <property type="match status" value="1"/>
</dbReference>
<organism evidence="13 14">
    <name type="scientific">Aphanocapsa feldmannii 277cV</name>
    <dbReference type="NCBI Taxonomy" id="2507553"/>
    <lineage>
        <taxon>Bacteria</taxon>
        <taxon>Bacillati</taxon>
        <taxon>Cyanobacteriota</taxon>
        <taxon>Cyanophyceae</taxon>
        <taxon>Oscillatoriophycideae</taxon>
        <taxon>Chroococcales</taxon>
        <taxon>Microcystaceae</taxon>
        <taxon>Aphanocapsa</taxon>
    </lineage>
</organism>
<feature type="binding site" evidence="8">
    <location>
        <position position="153"/>
    </location>
    <ligand>
        <name>substrate</name>
    </ligand>
</feature>
<comment type="caution">
    <text evidence="8">Lacks conserved residue(s) required for the propagation of feature annotation.</text>
</comment>
<evidence type="ECO:0000256" key="10">
    <source>
        <dbReference type="RuleBase" id="RU004169"/>
    </source>
</evidence>
<evidence type="ECO:0000256" key="6">
    <source>
        <dbReference type="ARBA" id="ARBA00023239"/>
    </source>
</evidence>
<keyword evidence="8" id="KW-0963">Cytoplasm</keyword>
<dbReference type="AlphaFoldDB" id="A0A524RQN8"/>
<evidence type="ECO:0000256" key="8">
    <source>
        <dbReference type="HAMAP-Rule" id="MF_00218"/>
    </source>
</evidence>
<evidence type="ECO:0000256" key="3">
    <source>
        <dbReference type="ARBA" id="ARBA00011738"/>
    </source>
</evidence>
<dbReference type="HAMAP" id="MF_00218">
    <property type="entry name" value="URO_D"/>
    <property type="match status" value="1"/>
</dbReference>
<reference evidence="13 14" key="1">
    <citation type="journal article" date="2019" name="mSystems">
        <title>Life at home and on the roam: Genomic adaptions reflect the dual lifestyle of an intracellular, facultative symbiont.</title>
        <authorList>
            <person name="Burgsdorf I."/>
        </authorList>
    </citation>
    <scope>NUCLEOTIDE SEQUENCE [LARGE SCALE GENOMIC DNA]</scope>
    <source>
        <strain evidence="13">277cV</strain>
    </source>
</reference>
<evidence type="ECO:0000256" key="7">
    <source>
        <dbReference type="ARBA" id="ARBA00023244"/>
    </source>
</evidence>
<accession>A0A524RQN8</accession>
<dbReference type="InterPro" id="IPR000257">
    <property type="entry name" value="Uroporphyrinogen_deCOase"/>
</dbReference>
<feature type="domain" description="Uroporphyrinogen decarboxylase (URO-D)" evidence="12">
    <location>
        <begin position="141"/>
        <end position="157"/>
    </location>
</feature>
<dbReference type="Pfam" id="PF01208">
    <property type="entry name" value="URO-D"/>
    <property type="match status" value="1"/>
</dbReference>
<dbReference type="PROSITE" id="PS00907">
    <property type="entry name" value="UROD_2"/>
    <property type="match status" value="1"/>
</dbReference>
<dbReference type="EMBL" id="SRMO01000028">
    <property type="protein sequence ID" value="TGG94833.1"/>
    <property type="molecule type" value="Genomic_DNA"/>
</dbReference>
<keyword evidence="6 8" id="KW-0456">Lyase</keyword>
<evidence type="ECO:0000256" key="1">
    <source>
        <dbReference type="ARBA" id="ARBA00004804"/>
    </source>
</evidence>
<comment type="similarity">
    <text evidence="2 8 10">Belongs to the uroporphyrinogen decarboxylase family.</text>
</comment>
<dbReference type="GO" id="GO:0005737">
    <property type="term" value="C:cytoplasm"/>
    <property type="evidence" value="ECO:0007669"/>
    <property type="project" value="UniProtKB-SubCell"/>
</dbReference>
<comment type="function">
    <text evidence="8">Catalyzes the decarboxylation of four acetate groups of uroporphyrinogen-III to yield coproporphyrinogen-III.</text>
</comment>
<feature type="binding site" evidence="8">
    <location>
        <position position="76"/>
    </location>
    <ligand>
        <name>substrate</name>
    </ligand>
</feature>
<dbReference type="PANTHER" id="PTHR21091:SF169">
    <property type="entry name" value="UROPORPHYRINOGEN DECARBOXYLASE"/>
    <property type="match status" value="1"/>
</dbReference>
<evidence type="ECO:0000259" key="12">
    <source>
        <dbReference type="PROSITE" id="PS00907"/>
    </source>
</evidence>
<evidence type="ECO:0000256" key="4">
    <source>
        <dbReference type="ARBA" id="ARBA00012288"/>
    </source>
</evidence>
<dbReference type="Proteomes" id="UP000317990">
    <property type="component" value="Unassembled WGS sequence"/>
</dbReference>
<dbReference type="PROSITE" id="PS00906">
    <property type="entry name" value="UROD_1"/>
    <property type="match status" value="1"/>
</dbReference>
<comment type="catalytic activity">
    <reaction evidence="8 9">
        <text>uroporphyrinogen III + 4 H(+) = coproporphyrinogen III + 4 CO2</text>
        <dbReference type="Rhea" id="RHEA:19865"/>
        <dbReference type="ChEBI" id="CHEBI:15378"/>
        <dbReference type="ChEBI" id="CHEBI:16526"/>
        <dbReference type="ChEBI" id="CHEBI:57308"/>
        <dbReference type="ChEBI" id="CHEBI:57309"/>
        <dbReference type="EC" id="4.1.1.37"/>
    </reaction>
</comment>
<evidence type="ECO:0000313" key="14">
    <source>
        <dbReference type="Proteomes" id="UP000317990"/>
    </source>
</evidence>
<dbReference type="GO" id="GO:0004853">
    <property type="term" value="F:uroporphyrinogen decarboxylase activity"/>
    <property type="evidence" value="ECO:0007669"/>
    <property type="project" value="UniProtKB-UniRule"/>
</dbReference>
<evidence type="ECO:0000256" key="5">
    <source>
        <dbReference type="ARBA" id="ARBA00022793"/>
    </source>
</evidence>
<keyword evidence="7 8" id="KW-0627">Porphyrin biosynthesis</keyword>
<keyword evidence="5 8" id="KW-0210">Decarboxylase</keyword>
<dbReference type="UniPathway" id="UPA00251">
    <property type="reaction ID" value="UER00321"/>
</dbReference>
<dbReference type="EC" id="4.1.1.37" evidence="4 8"/>
<comment type="pathway">
    <text evidence="1 8 9">Porphyrin-containing compound metabolism; protoporphyrin-IX biosynthesis; coproporphyrinogen-III from 5-aminolevulinate: step 4/4.</text>
</comment>
<dbReference type="SUPFAM" id="SSF51726">
    <property type="entry name" value="UROD/MetE-like"/>
    <property type="match status" value="1"/>
</dbReference>
<feature type="binding site" evidence="8">
    <location>
        <position position="208"/>
    </location>
    <ligand>
        <name>substrate</name>
    </ligand>
</feature>
<evidence type="ECO:0000259" key="11">
    <source>
        <dbReference type="PROSITE" id="PS00906"/>
    </source>
</evidence>
<gene>
    <name evidence="8" type="primary">hemE</name>
    <name evidence="13" type="ORF">ERJ67_01675</name>
</gene>
<dbReference type="InterPro" id="IPR006361">
    <property type="entry name" value="Uroporphyrinogen_deCO2ase_HemE"/>
</dbReference>
<comment type="subcellular location">
    <subcellularLocation>
        <location evidence="8">Cytoplasm</location>
    </subcellularLocation>
</comment>
<feature type="site" description="Transition state stabilizer" evidence="8">
    <location>
        <position position="76"/>
    </location>
</feature>